<feature type="chain" id="PRO_5042845852" evidence="7">
    <location>
        <begin position="28"/>
        <end position="695"/>
    </location>
</feature>
<dbReference type="InterPro" id="IPR020992">
    <property type="entry name" value="Tail_Prtase_C"/>
</dbReference>
<dbReference type="AlphaFoldDB" id="A0AAP0SD68"/>
<name>A0AAP0SD68_9PSED</name>
<evidence type="ECO:0000313" key="10">
    <source>
        <dbReference type="Proteomes" id="UP000027121"/>
    </source>
</evidence>
<feature type="region of interest" description="Disordered" evidence="6">
    <location>
        <begin position="618"/>
        <end position="672"/>
    </location>
</feature>
<dbReference type="SMART" id="SM00228">
    <property type="entry name" value="PDZ"/>
    <property type="match status" value="1"/>
</dbReference>
<dbReference type="PROSITE" id="PS50106">
    <property type="entry name" value="PDZ"/>
    <property type="match status" value="1"/>
</dbReference>
<dbReference type="SUPFAM" id="SSF50156">
    <property type="entry name" value="PDZ domain-like"/>
    <property type="match status" value="1"/>
</dbReference>
<comment type="similarity">
    <text evidence="1 5">Belongs to the peptidase S41A family.</text>
</comment>
<evidence type="ECO:0000313" key="9">
    <source>
        <dbReference type="EMBL" id="KDN97924.1"/>
    </source>
</evidence>
<feature type="domain" description="PDZ" evidence="8">
    <location>
        <begin position="240"/>
        <end position="316"/>
    </location>
</feature>
<accession>A0AAP0SD68</accession>
<gene>
    <name evidence="9" type="ORF">BV82_4229</name>
</gene>
<dbReference type="CDD" id="cd07560">
    <property type="entry name" value="Peptidase_S41_CPP"/>
    <property type="match status" value="1"/>
</dbReference>
<dbReference type="Gene3D" id="3.90.226.10">
    <property type="entry name" value="2-enoyl-CoA Hydratase, Chain A, domain 1"/>
    <property type="match status" value="1"/>
</dbReference>
<evidence type="ECO:0000256" key="4">
    <source>
        <dbReference type="ARBA" id="ARBA00022825"/>
    </source>
</evidence>
<dbReference type="EMBL" id="CP071706">
    <property type="protein sequence ID" value="KDN97924.1"/>
    <property type="molecule type" value="Genomic_DNA"/>
</dbReference>
<dbReference type="Pfam" id="PF00595">
    <property type="entry name" value="PDZ"/>
    <property type="match status" value="1"/>
</dbReference>
<proteinExistence type="inferred from homology"/>
<dbReference type="Pfam" id="PF03572">
    <property type="entry name" value="Peptidase_S41"/>
    <property type="match status" value="1"/>
</dbReference>
<dbReference type="PANTHER" id="PTHR32060:SF22">
    <property type="entry name" value="CARBOXYL-TERMINAL-PROCESSING PEPTIDASE 3, CHLOROPLASTIC"/>
    <property type="match status" value="1"/>
</dbReference>
<dbReference type="GO" id="GO:0007165">
    <property type="term" value="P:signal transduction"/>
    <property type="evidence" value="ECO:0007669"/>
    <property type="project" value="TreeGrafter"/>
</dbReference>
<feature type="compositionally biased region" description="Basic and acidic residues" evidence="6">
    <location>
        <begin position="618"/>
        <end position="629"/>
    </location>
</feature>
<dbReference type="NCBIfam" id="TIGR00225">
    <property type="entry name" value="prc"/>
    <property type="match status" value="1"/>
</dbReference>
<dbReference type="Gene3D" id="2.30.42.10">
    <property type="match status" value="1"/>
</dbReference>
<reference evidence="9 10" key="2">
    <citation type="journal article" date="2016" name="Front. Microbiol.">
        <title>When Genome-Based Approach Meets the 'Old but Good': Revealing Genes Involved in the Antibacterial Activity of Pseudomonas sp. P482 against Soft Rot Pathogens.</title>
        <authorList>
            <person name="Krzyzanowska D.M."/>
            <person name="Ossowicki A."/>
            <person name="Rajewska M."/>
            <person name="Maciag T."/>
            <person name="Jablonska M."/>
            <person name="Obuchowski M."/>
            <person name="Heeb S."/>
            <person name="Jafra S."/>
        </authorList>
    </citation>
    <scope>NUCLEOTIDE SEQUENCE [LARGE SCALE GENOMIC DNA]</scope>
    <source>
        <strain evidence="9 10">P482</strain>
    </source>
</reference>
<evidence type="ECO:0000256" key="5">
    <source>
        <dbReference type="RuleBase" id="RU004404"/>
    </source>
</evidence>
<dbReference type="RefSeq" id="WP_010224208.1">
    <property type="nucleotide sequence ID" value="NZ_CATKPL010000022.1"/>
</dbReference>
<dbReference type="InterPro" id="IPR029045">
    <property type="entry name" value="ClpP/crotonase-like_dom_sf"/>
</dbReference>
<dbReference type="Pfam" id="PF11818">
    <property type="entry name" value="DUF3340"/>
    <property type="match status" value="1"/>
</dbReference>
<dbReference type="FunFam" id="3.90.226.10:FF:000090">
    <property type="entry name" value="Tail-specific protease"/>
    <property type="match status" value="1"/>
</dbReference>
<dbReference type="SMART" id="SM00245">
    <property type="entry name" value="TSPc"/>
    <property type="match status" value="1"/>
</dbReference>
<keyword evidence="10" id="KW-1185">Reference proteome</keyword>
<dbReference type="InterPro" id="IPR040573">
    <property type="entry name" value="TSP_N"/>
</dbReference>
<dbReference type="FunFam" id="3.30.750.44:FF:000007">
    <property type="entry name" value="Periplasmic tail-specific protease"/>
    <property type="match status" value="1"/>
</dbReference>
<dbReference type="GeneID" id="98284614"/>
<evidence type="ECO:0000256" key="2">
    <source>
        <dbReference type="ARBA" id="ARBA00022670"/>
    </source>
</evidence>
<dbReference type="InterPro" id="IPR004447">
    <property type="entry name" value="Peptidase_S41A"/>
</dbReference>
<keyword evidence="7" id="KW-0732">Signal</keyword>
<organism evidence="9 10">
    <name type="scientific">Pseudomonas donghuensis</name>
    <dbReference type="NCBI Taxonomy" id="1163398"/>
    <lineage>
        <taxon>Bacteria</taxon>
        <taxon>Pseudomonadati</taxon>
        <taxon>Pseudomonadota</taxon>
        <taxon>Gammaproteobacteria</taxon>
        <taxon>Pseudomonadales</taxon>
        <taxon>Pseudomonadaceae</taxon>
        <taxon>Pseudomonas</taxon>
    </lineage>
</organism>
<keyword evidence="3 5" id="KW-0378">Hydrolase</keyword>
<evidence type="ECO:0000256" key="1">
    <source>
        <dbReference type="ARBA" id="ARBA00009179"/>
    </source>
</evidence>
<evidence type="ECO:0000256" key="6">
    <source>
        <dbReference type="SAM" id="MobiDB-lite"/>
    </source>
</evidence>
<protein>
    <submittedName>
        <fullName evidence="9">Carboxy terminal-processing peptidase</fullName>
    </submittedName>
</protein>
<feature type="compositionally biased region" description="Basic and acidic residues" evidence="6">
    <location>
        <begin position="636"/>
        <end position="654"/>
    </location>
</feature>
<dbReference type="Gene3D" id="3.30.750.44">
    <property type="match status" value="1"/>
</dbReference>
<dbReference type="PANTHER" id="PTHR32060">
    <property type="entry name" value="TAIL-SPECIFIC PROTEASE"/>
    <property type="match status" value="1"/>
</dbReference>
<dbReference type="KEGG" id="pdw:BV82_4229"/>
<dbReference type="FunFam" id="2.30.42.10:FF:000162">
    <property type="entry name" value="Tail-specific protease"/>
    <property type="match status" value="1"/>
</dbReference>
<dbReference type="GO" id="GO:0008236">
    <property type="term" value="F:serine-type peptidase activity"/>
    <property type="evidence" value="ECO:0007669"/>
    <property type="project" value="UniProtKB-KW"/>
</dbReference>
<dbReference type="Proteomes" id="UP000027121">
    <property type="component" value="Chromosome"/>
</dbReference>
<keyword evidence="4 5" id="KW-0720">Serine protease</keyword>
<dbReference type="GO" id="GO:0030288">
    <property type="term" value="C:outer membrane-bounded periplasmic space"/>
    <property type="evidence" value="ECO:0007669"/>
    <property type="project" value="TreeGrafter"/>
</dbReference>
<dbReference type="InterPro" id="IPR036034">
    <property type="entry name" value="PDZ_sf"/>
</dbReference>
<dbReference type="CDD" id="cd06782">
    <property type="entry name" value="cpPDZ_CPP-like"/>
    <property type="match status" value="1"/>
</dbReference>
<dbReference type="InterPro" id="IPR001478">
    <property type="entry name" value="PDZ"/>
</dbReference>
<keyword evidence="2 5" id="KW-0645">Protease</keyword>
<dbReference type="SUPFAM" id="SSF52096">
    <property type="entry name" value="ClpP/crotonase"/>
    <property type="match status" value="1"/>
</dbReference>
<dbReference type="GO" id="GO:0006508">
    <property type="term" value="P:proteolysis"/>
    <property type="evidence" value="ECO:0007669"/>
    <property type="project" value="UniProtKB-KW"/>
</dbReference>
<reference evidence="9 10" key="1">
    <citation type="journal article" date="2014" name="Genome Announc.">
        <title>Genome Sequence of Pseudomonas sp. Strain P482, a Tomato Rhizosphere Isolate with Broad-Spectrum Antimicrobial Activity.</title>
        <authorList>
            <person name="Krzyzanowska D.M."/>
            <person name="Ossowicki A."/>
            <person name="Jafra S."/>
        </authorList>
    </citation>
    <scope>NUCLEOTIDE SEQUENCE [LARGE SCALE GENOMIC DNA]</scope>
    <source>
        <strain evidence="9 10">P482</strain>
    </source>
</reference>
<evidence type="ECO:0000259" key="8">
    <source>
        <dbReference type="PROSITE" id="PS50106"/>
    </source>
</evidence>
<sequence>MKHFLPSTTLALLIGLGSLPLAGSAWAANSWDKLQPDRDEVVASLNVVELLKRHHYSKPPLNDARSVIIYDSYLKLLDPARSYFTASDIAEFDKWKTQFDDFLKSGNLDPGFTIYKRYLDRVKSRLDFALAELSKGVDNFDFTTKESLLIDRKDAPWMKNQAELDDLWRKRVKDEVLRLKIAGKEPKAIQELLTKRYKNQLTRLDQTRAEDIFQAYINTFAQSYDPHTNYLSPDNAENFDINMSLSLEGIGAVLQSDNDQVKIVRLVPAGPAAKTKQVAPADKIIGVAQGNKEMVDVIGWRLDEVVKLIRGPKGSVVRLEIIPASNAPNDQTTKIVPITREAVKLEEQAAKKSVLKLKQDGRDYKLGIIEIPAFYLDFKAFRAGDPEYKSTTRDVKKLLTELQKEKVDGVVIDLRNNGGGSLQEATELTSLFIDKGPTVLVRNSDGRVDVLEDENNGAFYKGPLALVVNRLSASASEIFAGAMQDYHRALILGGQTFGKGTVQTIQPLNHGELKLTLAKFYRVSGQSTQHQGVLPDIDYPSIIDTKEIGESALPEAMPWDTIRPAIKPALDPFKPFLAQLKARHDTRTAKDPEFVYIRDRLALTQKLMNEKTVSLNEAERRAQHADIESKQLALENTRRKAKGEEPLKELKKEDEDALPVEPDDTKPEDDAYLAESGRILLDYLGLNTAVAKNNP</sequence>
<dbReference type="InterPro" id="IPR005151">
    <property type="entry name" value="Tail-specific_protease"/>
</dbReference>
<dbReference type="GO" id="GO:0004175">
    <property type="term" value="F:endopeptidase activity"/>
    <property type="evidence" value="ECO:0007669"/>
    <property type="project" value="TreeGrafter"/>
</dbReference>
<evidence type="ECO:0000256" key="3">
    <source>
        <dbReference type="ARBA" id="ARBA00022801"/>
    </source>
</evidence>
<evidence type="ECO:0000256" key="7">
    <source>
        <dbReference type="SAM" id="SignalP"/>
    </source>
</evidence>
<dbReference type="Pfam" id="PF17804">
    <property type="entry name" value="TSP_NTD"/>
    <property type="match status" value="1"/>
</dbReference>
<feature type="signal peptide" evidence="7">
    <location>
        <begin position="1"/>
        <end position="27"/>
    </location>
</feature>